<reference evidence="2" key="1">
    <citation type="journal article" date="2019" name="Int. J. Syst. Evol. Microbiol.">
        <title>The Global Catalogue of Microorganisms (GCM) 10K type strain sequencing project: providing services to taxonomists for standard genome sequencing and annotation.</title>
        <authorList>
            <consortium name="The Broad Institute Genomics Platform"/>
            <consortium name="The Broad Institute Genome Sequencing Center for Infectious Disease"/>
            <person name="Wu L."/>
            <person name="Ma J."/>
        </authorList>
    </citation>
    <scope>NUCLEOTIDE SEQUENCE [LARGE SCALE GENOMIC DNA]</scope>
    <source>
        <strain evidence="2">CGMCC 1.3240</strain>
    </source>
</reference>
<keyword evidence="2" id="KW-1185">Reference proteome</keyword>
<dbReference type="RefSeq" id="WP_379186536.1">
    <property type="nucleotide sequence ID" value="NZ_JBHSOW010000015.1"/>
</dbReference>
<accession>A0ABW0VV54</accession>
<evidence type="ECO:0000313" key="1">
    <source>
        <dbReference type="EMBL" id="MFC5648070.1"/>
    </source>
</evidence>
<name>A0ABW0VV54_9BACL</name>
<dbReference type="NCBIfam" id="NF012201">
    <property type="entry name" value="WIAG-tail"/>
    <property type="match status" value="1"/>
</dbReference>
<dbReference type="EMBL" id="JBHSOW010000015">
    <property type="protein sequence ID" value="MFC5648070.1"/>
    <property type="molecule type" value="Genomic_DNA"/>
</dbReference>
<evidence type="ECO:0000313" key="2">
    <source>
        <dbReference type="Proteomes" id="UP001596047"/>
    </source>
</evidence>
<organism evidence="1 2">
    <name type="scientific">Paenibacillus solisilvae</name>
    <dbReference type="NCBI Taxonomy" id="2486751"/>
    <lineage>
        <taxon>Bacteria</taxon>
        <taxon>Bacillati</taxon>
        <taxon>Bacillota</taxon>
        <taxon>Bacilli</taxon>
        <taxon>Bacillales</taxon>
        <taxon>Paenibacillaceae</taxon>
        <taxon>Paenibacillus</taxon>
    </lineage>
</organism>
<comment type="caution">
    <text evidence="1">The sequence shown here is derived from an EMBL/GenBank/DDBJ whole genome shotgun (WGS) entry which is preliminary data.</text>
</comment>
<proteinExistence type="predicted"/>
<feature type="non-terminal residue" evidence="1">
    <location>
        <position position="1"/>
    </location>
</feature>
<dbReference type="Proteomes" id="UP001596047">
    <property type="component" value="Unassembled WGS sequence"/>
</dbReference>
<protein>
    <submittedName>
        <fullName evidence="1">WIAG-tail domain</fullName>
    </submittedName>
</protein>
<sequence>AKLAAGVISAEALSDESITGAKLAKGAVSTETLSDGSVTSAKLAPGSVKAEHLASDVFGVTSVGQRLESEQLQDGSICAAKLDFTPIRSTAKQTAVQQFGLAAYNFAGQGELLDCTITFDEPFSNANYVFVATTDQTSCYAVIKAKTPEAVQVTIIRTRISPEPKGLINWIAIGTN</sequence>
<gene>
    <name evidence="1" type="ORF">ACFPYJ_02870</name>
</gene>